<comment type="caution">
    <text evidence="3">The sequence shown here is derived from an EMBL/GenBank/DDBJ whole genome shotgun (WGS) entry which is preliminary data.</text>
</comment>
<feature type="signal peptide" evidence="2">
    <location>
        <begin position="1"/>
        <end position="24"/>
    </location>
</feature>
<gene>
    <name evidence="3" type="primary">g7056</name>
    <name evidence="3" type="ORF">VP750_LOCUS6038</name>
</gene>
<evidence type="ECO:0000256" key="2">
    <source>
        <dbReference type="SAM" id="SignalP"/>
    </source>
</evidence>
<feature type="region of interest" description="Disordered" evidence="1">
    <location>
        <begin position="107"/>
        <end position="174"/>
    </location>
</feature>
<name>A0ABP1FWV4_9CHLO</name>
<evidence type="ECO:0000313" key="4">
    <source>
        <dbReference type="Proteomes" id="UP001497392"/>
    </source>
</evidence>
<protein>
    <submittedName>
        <fullName evidence="3">G7056 protein</fullName>
    </submittedName>
</protein>
<sequence length="174" mass="17745">MSKTVAVVAILAVLCALTVLRADARTLKAAAYAPYNAEQEATETPAYKAEEAYSGKGLYPGEAYAPNVPALVEAAAKAPAPEGAYLLKLAEQIAPAGAPQVDAAIEKSKKASAPAEARKHAEALDKAGKGEEGIENAPRPMLTPQAEALSPGNNPGAVVDSGALAPMAMKPMKP</sequence>
<keyword evidence="2" id="KW-0732">Signal</keyword>
<reference evidence="3 4" key="1">
    <citation type="submission" date="2024-06" db="EMBL/GenBank/DDBJ databases">
        <authorList>
            <person name="Kraege A."/>
            <person name="Thomma B."/>
        </authorList>
    </citation>
    <scope>NUCLEOTIDE SEQUENCE [LARGE SCALE GENOMIC DNA]</scope>
</reference>
<dbReference type="EMBL" id="CAXHTA020000010">
    <property type="protein sequence ID" value="CAL5224379.1"/>
    <property type="molecule type" value="Genomic_DNA"/>
</dbReference>
<keyword evidence="4" id="KW-1185">Reference proteome</keyword>
<proteinExistence type="predicted"/>
<dbReference type="Proteomes" id="UP001497392">
    <property type="component" value="Unassembled WGS sequence"/>
</dbReference>
<feature type="chain" id="PRO_5045981108" evidence="2">
    <location>
        <begin position="25"/>
        <end position="174"/>
    </location>
</feature>
<feature type="compositionally biased region" description="Basic and acidic residues" evidence="1">
    <location>
        <begin position="116"/>
        <end position="132"/>
    </location>
</feature>
<evidence type="ECO:0000256" key="1">
    <source>
        <dbReference type="SAM" id="MobiDB-lite"/>
    </source>
</evidence>
<accession>A0ABP1FWV4</accession>
<organism evidence="3 4">
    <name type="scientific">Coccomyxa viridis</name>
    <dbReference type="NCBI Taxonomy" id="1274662"/>
    <lineage>
        <taxon>Eukaryota</taxon>
        <taxon>Viridiplantae</taxon>
        <taxon>Chlorophyta</taxon>
        <taxon>core chlorophytes</taxon>
        <taxon>Trebouxiophyceae</taxon>
        <taxon>Trebouxiophyceae incertae sedis</taxon>
        <taxon>Coccomyxaceae</taxon>
        <taxon>Coccomyxa</taxon>
    </lineage>
</organism>
<evidence type="ECO:0000313" key="3">
    <source>
        <dbReference type="EMBL" id="CAL5224379.1"/>
    </source>
</evidence>